<dbReference type="EMBL" id="JAKRKC020000001">
    <property type="protein sequence ID" value="MCK2215406.1"/>
    <property type="molecule type" value="Genomic_DNA"/>
</dbReference>
<keyword evidence="2 5" id="KW-0489">Methyltransferase</keyword>
<feature type="domain" description="Methyltransferase type 11" evidence="4">
    <location>
        <begin position="57"/>
        <end position="143"/>
    </location>
</feature>
<dbReference type="Gene3D" id="3.40.50.150">
    <property type="entry name" value="Vaccinia Virus protein VP39"/>
    <property type="match status" value="1"/>
</dbReference>
<proteinExistence type="inferred from homology"/>
<dbReference type="GO" id="GO:0008168">
    <property type="term" value="F:methyltransferase activity"/>
    <property type="evidence" value="ECO:0007669"/>
    <property type="project" value="UniProtKB-KW"/>
</dbReference>
<dbReference type="PANTHER" id="PTHR44942:SF4">
    <property type="entry name" value="METHYLTRANSFERASE TYPE 11 DOMAIN-CONTAINING PROTEIN"/>
    <property type="match status" value="1"/>
</dbReference>
<evidence type="ECO:0000259" key="4">
    <source>
        <dbReference type="Pfam" id="PF08241"/>
    </source>
</evidence>
<dbReference type="RefSeq" id="WP_242378285.1">
    <property type="nucleotide sequence ID" value="NZ_JAKRKC020000001.1"/>
</dbReference>
<dbReference type="Pfam" id="PF08241">
    <property type="entry name" value="Methyltransf_11"/>
    <property type="match status" value="1"/>
</dbReference>
<evidence type="ECO:0000256" key="1">
    <source>
        <dbReference type="ARBA" id="ARBA00008361"/>
    </source>
</evidence>
<dbReference type="InterPro" id="IPR013216">
    <property type="entry name" value="Methyltransf_11"/>
</dbReference>
<accession>A0ABT0FSV1</accession>
<dbReference type="GO" id="GO:0032259">
    <property type="term" value="P:methylation"/>
    <property type="evidence" value="ECO:0007669"/>
    <property type="project" value="UniProtKB-KW"/>
</dbReference>
<evidence type="ECO:0000313" key="6">
    <source>
        <dbReference type="Proteomes" id="UP001317259"/>
    </source>
</evidence>
<sequence>MPTLPRDDSRPSPEAPHQARQIAESFGVDAARYDRARPAYPDALIRRIADAARDLADVGCGTGIEARQFLAAGCTVLGIEPDARMAEFARGTGVEVEVATFEDWDPAGRTFDAVVAGQSWHWVDPVAGAAKAAQVLRPGGLLAVFAHVYDPPAPIAEALNAALRRVAPDSPFAAGSPPPAQEIYRRMFDTFADGIRDSGAFGEPEQWRFDTERHYTREEWLDLLPTTGSLTRLPAGDLAEVLGSVGAAIDAAGGAFTTTWTTTAVVAHRG</sequence>
<name>A0ABT0FSV1_9ACTN</name>
<evidence type="ECO:0000256" key="3">
    <source>
        <dbReference type="ARBA" id="ARBA00022679"/>
    </source>
</evidence>
<protein>
    <submittedName>
        <fullName evidence="5">Class I SAM-dependent methyltransferase</fullName>
    </submittedName>
</protein>
<evidence type="ECO:0000313" key="5">
    <source>
        <dbReference type="EMBL" id="MCK2215406.1"/>
    </source>
</evidence>
<reference evidence="5 6" key="1">
    <citation type="submission" date="2022-04" db="EMBL/GenBank/DDBJ databases">
        <title>Genome draft of Actinomadura sp. ATCC 31491.</title>
        <authorList>
            <person name="Shi X."/>
            <person name="Du Y."/>
        </authorList>
    </citation>
    <scope>NUCLEOTIDE SEQUENCE [LARGE SCALE GENOMIC DNA]</scope>
    <source>
        <strain evidence="5 6">ATCC 31491</strain>
    </source>
</reference>
<organism evidence="5 6">
    <name type="scientific">Actinomadura luzonensis</name>
    <dbReference type="NCBI Taxonomy" id="2805427"/>
    <lineage>
        <taxon>Bacteria</taxon>
        <taxon>Bacillati</taxon>
        <taxon>Actinomycetota</taxon>
        <taxon>Actinomycetes</taxon>
        <taxon>Streptosporangiales</taxon>
        <taxon>Thermomonosporaceae</taxon>
        <taxon>Actinomadura</taxon>
    </lineage>
</organism>
<dbReference type="CDD" id="cd02440">
    <property type="entry name" value="AdoMet_MTases"/>
    <property type="match status" value="1"/>
</dbReference>
<dbReference type="Proteomes" id="UP001317259">
    <property type="component" value="Unassembled WGS sequence"/>
</dbReference>
<gene>
    <name evidence="5" type="ORF">MF672_016650</name>
</gene>
<keyword evidence="6" id="KW-1185">Reference proteome</keyword>
<keyword evidence="3" id="KW-0808">Transferase</keyword>
<comment type="caution">
    <text evidence="5">The sequence shown here is derived from an EMBL/GenBank/DDBJ whole genome shotgun (WGS) entry which is preliminary data.</text>
</comment>
<dbReference type="InterPro" id="IPR051052">
    <property type="entry name" value="Diverse_substrate_MTase"/>
</dbReference>
<dbReference type="PANTHER" id="PTHR44942">
    <property type="entry name" value="METHYLTRANSF_11 DOMAIN-CONTAINING PROTEIN"/>
    <property type="match status" value="1"/>
</dbReference>
<evidence type="ECO:0000256" key="2">
    <source>
        <dbReference type="ARBA" id="ARBA00022603"/>
    </source>
</evidence>
<comment type="similarity">
    <text evidence="1">Belongs to the methyltransferase superfamily.</text>
</comment>
<dbReference type="SUPFAM" id="SSF53335">
    <property type="entry name" value="S-adenosyl-L-methionine-dependent methyltransferases"/>
    <property type="match status" value="1"/>
</dbReference>
<dbReference type="InterPro" id="IPR029063">
    <property type="entry name" value="SAM-dependent_MTases_sf"/>
</dbReference>